<evidence type="ECO:0000313" key="1">
    <source>
        <dbReference type="EnsemblMetazoa" id="MDOA016039-PA"/>
    </source>
</evidence>
<reference evidence="1" key="1">
    <citation type="submission" date="2020-05" db="UniProtKB">
        <authorList>
            <consortium name="EnsemblMetazoa"/>
        </authorList>
    </citation>
    <scope>IDENTIFICATION</scope>
    <source>
        <strain evidence="1">Aabys</strain>
    </source>
</reference>
<dbReference type="VEuPathDB" id="VectorBase:MDOA016039"/>
<accession>A0A1I8NJ87</accession>
<name>A0A1I8NJ87_MUSDO</name>
<sequence length="112" mass="12297">MIVPNPKSCKLPLNAVACQVVEGKILVMEFCCVTGHKGGESVSKVSNLISIPVAVYGKNTISVLVVLILHQWVMNELREVITRGNLKIKVWMLLQIWKCVVVSSPTPVDKGE</sequence>
<dbReference type="AlphaFoldDB" id="A0A1I8NJ87"/>
<dbReference type="EnsemblMetazoa" id="MDOA016039-RA">
    <property type="protein sequence ID" value="MDOA016039-PA"/>
    <property type="gene ID" value="MDOA016039"/>
</dbReference>
<proteinExistence type="predicted"/>
<protein>
    <submittedName>
        <fullName evidence="1">Uncharacterized protein</fullName>
    </submittedName>
</protein>
<organism evidence="1">
    <name type="scientific">Musca domestica</name>
    <name type="common">House fly</name>
    <dbReference type="NCBI Taxonomy" id="7370"/>
    <lineage>
        <taxon>Eukaryota</taxon>
        <taxon>Metazoa</taxon>
        <taxon>Ecdysozoa</taxon>
        <taxon>Arthropoda</taxon>
        <taxon>Hexapoda</taxon>
        <taxon>Insecta</taxon>
        <taxon>Pterygota</taxon>
        <taxon>Neoptera</taxon>
        <taxon>Endopterygota</taxon>
        <taxon>Diptera</taxon>
        <taxon>Brachycera</taxon>
        <taxon>Muscomorpha</taxon>
        <taxon>Muscoidea</taxon>
        <taxon>Muscidae</taxon>
        <taxon>Musca</taxon>
    </lineage>
</organism>